<dbReference type="InterPro" id="IPR011663">
    <property type="entry name" value="UTRA"/>
</dbReference>
<dbReference type="SMART" id="SM00345">
    <property type="entry name" value="HTH_GNTR"/>
    <property type="match status" value="1"/>
</dbReference>
<dbReference type="Pfam" id="PF07702">
    <property type="entry name" value="UTRA"/>
    <property type="match status" value="1"/>
</dbReference>
<reference evidence="6 7" key="1">
    <citation type="submission" date="2024-06" db="EMBL/GenBank/DDBJ databases">
        <title>Draft genome sequence of Geodermatophilus badlandi, a novel member of the Geodermatophilaceae isolated from badland sedimentary rocks in the Red desert, Wyoming, USA.</title>
        <authorList>
            <person name="Ben Tekaya S."/>
            <person name="Nouioui I."/>
            <person name="Flores G.M."/>
            <person name="Shaal M.N."/>
            <person name="Bredoire F."/>
            <person name="Basile F."/>
            <person name="Van Diepen L."/>
            <person name="Ward N.L."/>
        </authorList>
    </citation>
    <scope>NUCLEOTIDE SEQUENCE [LARGE SCALE GENOMIC DNA]</scope>
    <source>
        <strain evidence="6 7">WL48A</strain>
    </source>
</reference>
<feature type="region of interest" description="Disordered" evidence="4">
    <location>
        <begin position="238"/>
        <end position="263"/>
    </location>
</feature>
<evidence type="ECO:0000256" key="1">
    <source>
        <dbReference type="ARBA" id="ARBA00023015"/>
    </source>
</evidence>
<keyword evidence="1" id="KW-0805">Transcription regulation</keyword>
<dbReference type="CDD" id="cd07377">
    <property type="entry name" value="WHTH_GntR"/>
    <property type="match status" value="1"/>
</dbReference>
<comment type="caution">
    <text evidence="6">The sequence shown here is derived from an EMBL/GenBank/DDBJ whole genome shotgun (WGS) entry which is preliminary data.</text>
</comment>
<accession>A0ABV3XBJ8</accession>
<evidence type="ECO:0000313" key="6">
    <source>
        <dbReference type="EMBL" id="MEX5717807.1"/>
    </source>
</evidence>
<evidence type="ECO:0000256" key="2">
    <source>
        <dbReference type="ARBA" id="ARBA00023125"/>
    </source>
</evidence>
<dbReference type="PANTHER" id="PTHR44846:SF1">
    <property type="entry name" value="MANNOSYL-D-GLYCERATE TRANSPORT_METABOLISM SYSTEM REPRESSOR MNGR-RELATED"/>
    <property type="match status" value="1"/>
</dbReference>
<keyword evidence="3" id="KW-0804">Transcription</keyword>
<keyword evidence="2" id="KW-0238">DNA-binding</keyword>
<dbReference type="InterPro" id="IPR036390">
    <property type="entry name" value="WH_DNA-bd_sf"/>
</dbReference>
<dbReference type="SUPFAM" id="SSF64288">
    <property type="entry name" value="Chorismate lyase-like"/>
    <property type="match status" value="1"/>
</dbReference>
<dbReference type="Gene3D" id="1.10.10.10">
    <property type="entry name" value="Winged helix-like DNA-binding domain superfamily/Winged helix DNA-binding domain"/>
    <property type="match status" value="1"/>
</dbReference>
<dbReference type="PROSITE" id="PS50949">
    <property type="entry name" value="HTH_GNTR"/>
    <property type="match status" value="1"/>
</dbReference>
<dbReference type="PANTHER" id="PTHR44846">
    <property type="entry name" value="MANNOSYL-D-GLYCERATE TRANSPORT/METABOLISM SYSTEM REPRESSOR MNGR-RELATED"/>
    <property type="match status" value="1"/>
</dbReference>
<dbReference type="EMBL" id="JBFNXQ010000010">
    <property type="protein sequence ID" value="MEX5717807.1"/>
    <property type="molecule type" value="Genomic_DNA"/>
</dbReference>
<protein>
    <submittedName>
        <fullName evidence="6">GntR family transcriptional regulator</fullName>
    </submittedName>
</protein>
<sequence>MASHPPPPGPEPSGLPKYLEITATLRQELRHAPEGSRLPPERDLAERFGVSRMTLRQALDELEQQGRLERIRGNGTFVRRPTVTMGPFLTSFTEDMRARGLQPSARVLGFTRTTASTEAAEALGLPEGAAVVWMERLRLADGEPMCVEVAQFPARFQRLLEEGDPEQSVHDLLREAGVVPSSLRRRVRAVAAVQREALLLDLPDGAPVLEVLDVFADPTGRPIQYARSRYRPDRYEVWTSVQSTSTPRPDDHPQESSDPRSSP</sequence>
<feature type="domain" description="HTH gntR-type" evidence="5">
    <location>
        <begin position="15"/>
        <end position="81"/>
    </location>
</feature>
<feature type="compositionally biased region" description="Basic and acidic residues" evidence="4">
    <location>
        <begin position="248"/>
        <end position="263"/>
    </location>
</feature>
<dbReference type="RefSeq" id="WP_369204029.1">
    <property type="nucleotide sequence ID" value="NZ_JBFNXQ010000010.1"/>
</dbReference>
<evidence type="ECO:0000313" key="7">
    <source>
        <dbReference type="Proteomes" id="UP001560045"/>
    </source>
</evidence>
<name>A0ABV3XBJ8_9ACTN</name>
<evidence type="ECO:0000256" key="3">
    <source>
        <dbReference type="ARBA" id="ARBA00023163"/>
    </source>
</evidence>
<proteinExistence type="predicted"/>
<organism evidence="6 7">
    <name type="scientific">Geodermatophilus maliterrae</name>
    <dbReference type="NCBI Taxonomy" id="3162531"/>
    <lineage>
        <taxon>Bacteria</taxon>
        <taxon>Bacillati</taxon>
        <taxon>Actinomycetota</taxon>
        <taxon>Actinomycetes</taxon>
        <taxon>Geodermatophilales</taxon>
        <taxon>Geodermatophilaceae</taxon>
        <taxon>Geodermatophilus</taxon>
    </lineage>
</organism>
<dbReference type="Gene3D" id="3.40.1410.10">
    <property type="entry name" value="Chorismate lyase-like"/>
    <property type="match status" value="1"/>
</dbReference>
<gene>
    <name evidence="6" type="ORF">ABQ292_05420</name>
</gene>
<dbReference type="InterPro" id="IPR036388">
    <property type="entry name" value="WH-like_DNA-bd_sf"/>
</dbReference>
<dbReference type="Pfam" id="PF00392">
    <property type="entry name" value="GntR"/>
    <property type="match status" value="1"/>
</dbReference>
<evidence type="ECO:0000259" key="5">
    <source>
        <dbReference type="PROSITE" id="PS50949"/>
    </source>
</evidence>
<dbReference type="PRINTS" id="PR00035">
    <property type="entry name" value="HTHGNTR"/>
</dbReference>
<dbReference type="InterPro" id="IPR050679">
    <property type="entry name" value="Bact_HTH_transcr_reg"/>
</dbReference>
<dbReference type="Proteomes" id="UP001560045">
    <property type="component" value="Unassembled WGS sequence"/>
</dbReference>
<dbReference type="SMART" id="SM00866">
    <property type="entry name" value="UTRA"/>
    <property type="match status" value="1"/>
</dbReference>
<keyword evidence="7" id="KW-1185">Reference proteome</keyword>
<dbReference type="SUPFAM" id="SSF46785">
    <property type="entry name" value="Winged helix' DNA-binding domain"/>
    <property type="match status" value="1"/>
</dbReference>
<dbReference type="InterPro" id="IPR028978">
    <property type="entry name" value="Chorismate_lyase_/UTRA_dom_sf"/>
</dbReference>
<evidence type="ECO:0000256" key="4">
    <source>
        <dbReference type="SAM" id="MobiDB-lite"/>
    </source>
</evidence>
<dbReference type="InterPro" id="IPR000524">
    <property type="entry name" value="Tscrpt_reg_HTH_GntR"/>
</dbReference>